<organism evidence="2 3">
    <name type="scientific">Datura stramonium</name>
    <name type="common">Jimsonweed</name>
    <name type="synonym">Common thornapple</name>
    <dbReference type="NCBI Taxonomy" id="4076"/>
    <lineage>
        <taxon>Eukaryota</taxon>
        <taxon>Viridiplantae</taxon>
        <taxon>Streptophyta</taxon>
        <taxon>Embryophyta</taxon>
        <taxon>Tracheophyta</taxon>
        <taxon>Spermatophyta</taxon>
        <taxon>Magnoliopsida</taxon>
        <taxon>eudicotyledons</taxon>
        <taxon>Gunneridae</taxon>
        <taxon>Pentapetalae</taxon>
        <taxon>asterids</taxon>
        <taxon>lamiids</taxon>
        <taxon>Solanales</taxon>
        <taxon>Solanaceae</taxon>
        <taxon>Solanoideae</taxon>
        <taxon>Datureae</taxon>
        <taxon>Datura</taxon>
    </lineage>
</organism>
<feature type="compositionally biased region" description="Low complexity" evidence="1">
    <location>
        <begin position="79"/>
        <end position="98"/>
    </location>
</feature>
<protein>
    <submittedName>
        <fullName evidence="2">Uncharacterized protein</fullName>
    </submittedName>
</protein>
<reference evidence="2 3" key="1">
    <citation type="journal article" date="2021" name="BMC Genomics">
        <title>Datura genome reveals duplications of psychoactive alkaloid biosynthetic genes and high mutation rate following tissue culture.</title>
        <authorList>
            <person name="Rajewski A."/>
            <person name="Carter-House D."/>
            <person name="Stajich J."/>
            <person name="Litt A."/>
        </authorList>
    </citation>
    <scope>NUCLEOTIDE SEQUENCE [LARGE SCALE GENOMIC DNA]</scope>
    <source>
        <strain evidence="2">AR-01</strain>
    </source>
</reference>
<feature type="compositionally biased region" description="Pro residues" evidence="1">
    <location>
        <begin position="1"/>
        <end position="15"/>
    </location>
</feature>
<dbReference type="Proteomes" id="UP000823775">
    <property type="component" value="Unassembled WGS sequence"/>
</dbReference>
<gene>
    <name evidence="2" type="ORF">HAX54_039751</name>
</gene>
<proteinExistence type="predicted"/>
<feature type="compositionally biased region" description="Pro residues" evidence="1">
    <location>
        <begin position="25"/>
        <end position="34"/>
    </location>
</feature>
<dbReference type="EMBL" id="JACEIK010055358">
    <property type="protein sequence ID" value="MCE5167156.1"/>
    <property type="molecule type" value="Genomic_DNA"/>
</dbReference>
<feature type="region of interest" description="Disordered" evidence="1">
    <location>
        <begin position="79"/>
        <end position="102"/>
    </location>
</feature>
<sequence>MPSPTHPDPLPPLLPLSPLSSSCRPPTPAPCPPANYTTPPPFPLSSLLFSGEISNWKLSLPPLCVRQIRPKYRRTLSLSFSPSSSPATTTAPPHHCPTGKTPPTLAVPRQPPETLTSVHHCSDRLTRHHLSHPLIFSIKTTNVFPKPTNLRPSPTLKPFKVTLFFFFHG</sequence>
<comment type="caution">
    <text evidence="2">The sequence shown here is derived from an EMBL/GenBank/DDBJ whole genome shotgun (WGS) entry which is preliminary data.</text>
</comment>
<evidence type="ECO:0000313" key="2">
    <source>
        <dbReference type="EMBL" id="MCE5167156.1"/>
    </source>
</evidence>
<feature type="region of interest" description="Disordered" evidence="1">
    <location>
        <begin position="1"/>
        <end position="34"/>
    </location>
</feature>
<evidence type="ECO:0000256" key="1">
    <source>
        <dbReference type="SAM" id="MobiDB-lite"/>
    </source>
</evidence>
<name>A0ABS8Y679_DATST</name>
<keyword evidence="3" id="KW-1185">Reference proteome</keyword>
<accession>A0ABS8Y679</accession>
<evidence type="ECO:0000313" key="3">
    <source>
        <dbReference type="Proteomes" id="UP000823775"/>
    </source>
</evidence>